<organism evidence="2 3">
    <name type="scientific">Paenibacillus auburnensis</name>
    <dbReference type="NCBI Taxonomy" id="2905649"/>
    <lineage>
        <taxon>Bacteria</taxon>
        <taxon>Bacillati</taxon>
        <taxon>Bacillota</taxon>
        <taxon>Bacilli</taxon>
        <taxon>Bacillales</taxon>
        <taxon>Paenibacillaceae</taxon>
        <taxon>Paenibacillus</taxon>
    </lineage>
</organism>
<dbReference type="EMBL" id="CAKMMG010000001">
    <property type="protein sequence ID" value="CAH1194794.1"/>
    <property type="molecule type" value="Genomic_DNA"/>
</dbReference>
<comment type="caution">
    <text evidence="2">The sequence shown here is derived from an EMBL/GenBank/DDBJ whole genome shotgun (WGS) entry which is preliminary data.</text>
</comment>
<dbReference type="InterPro" id="IPR007492">
    <property type="entry name" value="LytTR_DNA-bd_dom"/>
</dbReference>
<evidence type="ECO:0000259" key="1">
    <source>
        <dbReference type="Pfam" id="PF04397"/>
    </source>
</evidence>
<evidence type="ECO:0000313" key="2">
    <source>
        <dbReference type="EMBL" id="CAH1194794.1"/>
    </source>
</evidence>
<feature type="domain" description="HTH LytTR-type" evidence="1">
    <location>
        <begin position="15"/>
        <end position="96"/>
    </location>
</feature>
<evidence type="ECO:0000313" key="3">
    <source>
        <dbReference type="Proteomes" id="UP000838324"/>
    </source>
</evidence>
<keyword evidence="3" id="KW-1185">Reference proteome</keyword>
<protein>
    <recommendedName>
        <fullName evidence="1">HTH LytTR-type domain-containing protein</fullName>
    </recommendedName>
</protein>
<dbReference type="Proteomes" id="UP000838324">
    <property type="component" value="Unassembled WGS sequence"/>
</dbReference>
<sequence>MNCLSVTEAPDGSGGIISVDFQHILFLKCNTSESQSILVQTRESVYYIMGPLRYWVSALNSTGCHFSIVNRGTAVNIDNVSRLDRAFKAAYFNLRNGPNSLTCTIAYHRYRFVEKELITINPNIIMC</sequence>
<accession>A0ABM9BW52</accession>
<dbReference type="Pfam" id="PF04397">
    <property type="entry name" value="LytTR"/>
    <property type="match status" value="1"/>
</dbReference>
<reference evidence="2" key="1">
    <citation type="submission" date="2022-01" db="EMBL/GenBank/DDBJ databases">
        <authorList>
            <person name="Criscuolo A."/>
        </authorList>
    </citation>
    <scope>NUCLEOTIDE SEQUENCE</scope>
    <source>
        <strain evidence="2">CIP111892</strain>
    </source>
</reference>
<proteinExistence type="predicted"/>
<dbReference type="Gene3D" id="2.40.50.1020">
    <property type="entry name" value="LytTr DNA-binding domain"/>
    <property type="match status" value="1"/>
</dbReference>
<gene>
    <name evidence="2" type="ORF">PAECIP111892_01861</name>
</gene>
<name>A0ABM9BW52_9BACL</name>